<sequence>MRARAFGAEVGRPAEARCPPADRSLRDRRTSRRPGSLPSGISKVGSLRGLRPRDCAMRSMRPGLPILEGVLSSKDLASRDRAPLLGIRASVFRRIDPLGRAGWPCGTAGRPLASETVNAAGLRVVKPAEARPAGLYRIFTRDRVTHDSRGGQRVGQGAPKGWRIEVATVIDGFALTAQA</sequence>
<accession>A0A2N9AII5</accession>
<organism evidence="2 3">
    <name type="scientific">Methylorubrum extorquens</name>
    <name type="common">Methylobacterium dichloromethanicum</name>
    <name type="synonym">Methylobacterium extorquens</name>
    <dbReference type="NCBI Taxonomy" id="408"/>
    <lineage>
        <taxon>Bacteria</taxon>
        <taxon>Pseudomonadati</taxon>
        <taxon>Pseudomonadota</taxon>
        <taxon>Alphaproteobacteria</taxon>
        <taxon>Hyphomicrobiales</taxon>
        <taxon>Methylobacteriaceae</taxon>
        <taxon>Methylorubrum</taxon>
    </lineage>
</organism>
<dbReference type="Proteomes" id="UP000233769">
    <property type="component" value="Chromosome tk0001"/>
</dbReference>
<dbReference type="AlphaFoldDB" id="A0A2N9AII5"/>
<name>A0A2N9AII5_METEX</name>
<proteinExistence type="predicted"/>
<evidence type="ECO:0000313" key="2">
    <source>
        <dbReference type="EMBL" id="SOR27022.1"/>
    </source>
</evidence>
<evidence type="ECO:0000313" key="3">
    <source>
        <dbReference type="Proteomes" id="UP000233769"/>
    </source>
</evidence>
<reference evidence="3" key="1">
    <citation type="submission" date="2017-10" db="EMBL/GenBank/DDBJ databases">
        <authorList>
            <person name="Regsiter A."/>
            <person name="William W."/>
        </authorList>
    </citation>
    <scope>NUCLEOTIDE SEQUENCE [LARGE SCALE GENOMIC DNA]</scope>
</reference>
<protein>
    <submittedName>
        <fullName evidence="2">Uncharacterized protein</fullName>
    </submittedName>
</protein>
<dbReference type="EMBL" id="LT962688">
    <property type="protein sequence ID" value="SOR27022.1"/>
    <property type="molecule type" value="Genomic_DNA"/>
</dbReference>
<evidence type="ECO:0000256" key="1">
    <source>
        <dbReference type="SAM" id="MobiDB-lite"/>
    </source>
</evidence>
<feature type="region of interest" description="Disordered" evidence="1">
    <location>
        <begin position="1"/>
        <end position="48"/>
    </location>
</feature>
<gene>
    <name evidence="2" type="ORF">TK0001_0420</name>
</gene>